<evidence type="ECO:0000313" key="8">
    <source>
        <dbReference type="Proteomes" id="UP000240259"/>
    </source>
</evidence>
<feature type="transmembrane region" description="Helical" evidence="5">
    <location>
        <begin position="149"/>
        <end position="164"/>
    </location>
</feature>
<feature type="transmembrane region" description="Helical" evidence="5">
    <location>
        <begin position="58"/>
        <end position="77"/>
    </location>
</feature>
<evidence type="ECO:0000256" key="1">
    <source>
        <dbReference type="ARBA" id="ARBA00004141"/>
    </source>
</evidence>
<feature type="domain" description="O-antigen ligase-related" evidence="6">
    <location>
        <begin position="155"/>
        <end position="308"/>
    </location>
</feature>
<evidence type="ECO:0000256" key="5">
    <source>
        <dbReference type="SAM" id="Phobius"/>
    </source>
</evidence>
<keyword evidence="7" id="KW-0436">Ligase</keyword>
<keyword evidence="4 5" id="KW-0472">Membrane</keyword>
<dbReference type="OrthoDB" id="7915840at2"/>
<reference evidence="7 8" key="1">
    <citation type="submission" date="2018-03" db="EMBL/GenBank/DDBJ databases">
        <title>Genome sequence of the symbiotic type strain Mesorhizobium helmanticense CSLC115NT isolated from Lotus corniculatus nodules.</title>
        <authorList>
            <person name="Sannazzaro A.I."/>
            <person name="Torres Tejerizo G.A."/>
            <person name="Dip D."/>
            <person name="Caballero M."/>
            <person name="Pistorio M."/>
            <person name="Estrella M.J."/>
        </authorList>
    </citation>
    <scope>NUCLEOTIDE SEQUENCE [LARGE SCALE GENOMIC DNA]</scope>
    <source>
        <strain evidence="7 8">CSLC115N</strain>
    </source>
</reference>
<evidence type="ECO:0000256" key="4">
    <source>
        <dbReference type="ARBA" id="ARBA00023136"/>
    </source>
</evidence>
<organism evidence="7 8">
    <name type="scientific">Mesorhizobium helmanticense</name>
    <dbReference type="NCBI Taxonomy" id="1776423"/>
    <lineage>
        <taxon>Bacteria</taxon>
        <taxon>Pseudomonadati</taxon>
        <taxon>Pseudomonadota</taxon>
        <taxon>Alphaproteobacteria</taxon>
        <taxon>Hyphomicrobiales</taxon>
        <taxon>Phyllobacteriaceae</taxon>
        <taxon>Mesorhizobium</taxon>
    </lineage>
</organism>
<protein>
    <submittedName>
        <fullName evidence="7">Ligase</fullName>
    </submittedName>
</protein>
<dbReference type="InterPro" id="IPR007016">
    <property type="entry name" value="O-antigen_ligase-rel_domated"/>
</dbReference>
<feature type="transmembrane region" description="Helical" evidence="5">
    <location>
        <begin position="89"/>
        <end position="111"/>
    </location>
</feature>
<feature type="transmembrane region" description="Helical" evidence="5">
    <location>
        <begin position="170"/>
        <end position="186"/>
    </location>
</feature>
<proteinExistence type="predicted"/>
<feature type="transmembrane region" description="Helical" evidence="5">
    <location>
        <begin position="30"/>
        <end position="52"/>
    </location>
</feature>
<evidence type="ECO:0000313" key="7">
    <source>
        <dbReference type="EMBL" id="PTE09678.1"/>
    </source>
</evidence>
<sequence length="394" mass="42371">MVSFVFNGGGLWSTLLVALKRRRFNVDQPMVALTAAIYAYCGAIILASIVNNSIARDAAHLVPLITFLFFPFSYSVWSISQKTTLARIIILSSMAACFGALLLTGIQYYWLGMLRVEGAAGNPIVFATVVCLSVMVCMAGALSGIERNRSLLVCAALAGTIAILYTGSRIMWLAMLIAGIAVLLIHRQNLRSRNARRLLLVSGAVGLAIAALGFHIILDRAEFLRSDWDALMAHGEHNTALGFRVAMWQIGVDAFREMPFFGHGVGATSRLIKQGFHDQFGMDKGFSHFHNGFLTVLVEAGILGAVALAAIFVVAARNAAKVLRISADPIERFGATMIVIVVITYLIGGMVGILVGHDILDSVLMIFLVSGTYLASGRTLPITEEQTLPVTPAA</sequence>
<keyword evidence="3 5" id="KW-1133">Transmembrane helix</keyword>
<comment type="subcellular location">
    <subcellularLocation>
        <location evidence="1">Membrane</location>
        <topology evidence="1">Multi-pass membrane protein</topology>
    </subcellularLocation>
</comment>
<dbReference type="AlphaFoldDB" id="A0A2T4IVQ9"/>
<keyword evidence="2 5" id="KW-0812">Transmembrane</keyword>
<dbReference type="EMBL" id="PZJX01000028">
    <property type="protein sequence ID" value="PTE09678.1"/>
    <property type="molecule type" value="Genomic_DNA"/>
</dbReference>
<gene>
    <name evidence="7" type="ORF">C9427_15285</name>
</gene>
<evidence type="ECO:0000259" key="6">
    <source>
        <dbReference type="Pfam" id="PF04932"/>
    </source>
</evidence>
<dbReference type="Pfam" id="PF04932">
    <property type="entry name" value="Wzy_C"/>
    <property type="match status" value="1"/>
</dbReference>
<feature type="transmembrane region" description="Helical" evidence="5">
    <location>
        <begin position="198"/>
        <end position="218"/>
    </location>
</feature>
<comment type="caution">
    <text evidence="7">The sequence shown here is derived from an EMBL/GenBank/DDBJ whole genome shotgun (WGS) entry which is preliminary data.</text>
</comment>
<dbReference type="Proteomes" id="UP000240259">
    <property type="component" value="Unassembled WGS sequence"/>
</dbReference>
<dbReference type="GO" id="GO:0016874">
    <property type="term" value="F:ligase activity"/>
    <property type="evidence" value="ECO:0007669"/>
    <property type="project" value="UniProtKB-KW"/>
</dbReference>
<accession>A0A2T4IVQ9</accession>
<feature type="transmembrane region" description="Helical" evidence="5">
    <location>
        <begin position="292"/>
        <end position="314"/>
    </location>
</feature>
<dbReference type="GO" id="GO:0016020">
    <property type="term" value="C:membrane"/>
    <property type="evidence" value="ECO:0007669"/>
    <property type="project" value="UniProtKB-SubCell"/>
</dbReference>
<evidence type="ECO:0000256" key="2">
    <source>
        <dbReference type="ARBA" id="ARBA00022692"/>
    </source>
</evidence>
<dbReference type="InterPro" id="IPR051533">
    <property type="entry name" value="WaaL-like"/>
</dbReference>
<evidence type="ECO:0000256" key="3">
    <source>
        <dbReference type="ARBA" id="ARBA00022989"/>
    </source>
</evidence>
<name>A0A2T4IVQ9_9HYPH</name>
<feature type="transmembrane region" description="Helical" evidence="5">
    <location>
        <begin position="123"/>
        <end position="142"/>
    </location>
</feature>
<keyword evidence="8" id="KW-1185">Reference proteome</keyword>
<feature type="transmembrane region" description="Helical" evidence="5">
    <location>
        <begin position="335"/>
        <end position="353"/>
    </location>
</feature>
<dbReference type="PANTHER" id="PTHR37422:SF23">
    <property type="entry name" value="TEICHURONIC ACID BIOSYNTHESIS PROTEIN TUAE"/>
    <property type="match status" value="1"/>
</dbReference>
<dbReference type="RefSeq" id="WP_107650167.1">
    <property type="nucleotide sequence ID" value="NZ_PZJX01000028.1"/>
</dbReference>
<dbReference type="PANTHER" id="PTHR37422">
    <property type="entry name" value="TEICHURONIC ACID BIOSYNTHESIS PROTEIN TUAE"/>
    <property type="match status" value="1"/>
</dbReference>